<feature type="transmembrane region" description="Helical" evidence="7">
    <location>
        <begin position="545"/>
        <end position="568"/>
    </location>
</feature>
<dbReference type="FunCoup" id="A0A6P6YKA7">
    <property type="interactions" value="106"/>
</dbReference>
<dbReference type="Proteomes" id="UP000515146">
    <property type="component" value="Unplaced"/>
</dbReference>
<dbReference type="GO" id="GO:0008504">
    <property type="term" value="F:monoamine transmembrane transporter activity"/>
    <property type="evidence" value="ECO:0007669"/>
    <property type="project" value="TreeGrafter"/>
</dbReference>
<comment type="subcellular location">
    <subcellularLocation>
        <location evidence="1">Membrane</location>
        <topology evidence="1">Multi-pass membrane protein</topology>
    </subcellularLocation>
</comment>
<evidence type="ECO:0000256" key="5">
    <source>
        <dbReference type="ARBA" id="ARBA00022989"/>
    </source>
</evidence>
<feature type="transmembrane region" description="Helical" evidence="7">
    <location>
        <begin position="161"/>
        <end position="180"/>
    </location>
</feature>
<evidence type="ECO:0000256" key="1">
    <source>
        <dbReference type="ARBA" id="ARBA00004141"/>
    </source>
</evidence>
<accession>A0A6P6YKA7</accession>
<evidence type="ECO:0000256" key="6">
    <source>
        <dbReference type="ARBA" id="ARBA00023136"/>
    </source>
</evidence>
<keyword evidence="6 7" id="KW-0472">Membrane</keyword>
<reference evidence="9" key="1">
    <citation type="submission" date="2025-08" db="UniProtKB">
        <authorList>
            <consortium name="RefSeq"/>
        </authorList>
    </citation>
    <scope>IDENTIFICATION</scope>
    <source>
        <strain evidence="9">Airmid</strain>
    </source>
</reference>
<evidence type="ECO:0000256" key="7">
    <source>
        <dbReference type="SAM" id="Phobius"/>
    </source>
</evidence>
<keyword evidence="3" id="KW-0813">Transport</keyword>
<feature type="transmembrane region" description="Helical" evidence="7">
    <location>
        <begin position="416"/>
        <end position="437"/>
    </location>
</feature>
<dbReference type="RefSeq" id="XP_027205339.1">
    <property type="nucleotide sequence ID" value="XM_027349538.1"/>
</dbReference>
<feature type="transmembrane region" description="Helical" evidence="7">
    <location>
        <begin position="102"/>
        <end position="124"/>
    </location>
</feature>
<evidence type="ECO:0000313" key="8">
    <source>
        <dbReference type="Proteomes" id="UP000515146"/>
    </source>
</evidence>
<dbReference type="InterPro" id="IPR002259">
    <property type="entry name" value="Eqnu_transpt"/>
</dbReference>
<feature type="transmembrane region" description="Helical" evidence="7">
    <location>
        <begin position="225"/>
        <end position="247"/>
    </location>
</feature>
<evidence type="ECO:0000256" key="4">
    <source>
        <dbReference type="ARBA" id="ARBA00022692"/>
    </source>
</evidence>
<feature type="transmembrane region" description="Helical" evidence="7">
    <location>
        <begin position="372"/>
        <end position="389"/>
    </location>
</feature>
<evidence type="ECO:0000256" key="3">
    <source>
        <dbReference type="ARBA" id="ARBA00022448"/>
    </source>
</evidence>
<evidence type="ECO:0000313" key="9">
    <source>
        <dbReference type="RefSeq" id="XP_027205339.1"/>
    </source>
</evidence>
<feature type="transmembrane region" description="Helical" evidence="7">
    <location>
        <begin position="449"/>
        <end position="468"/>
    </location>
</feature>
<keyword evidence="4 7" id="KW-0812">Transmembrane</keyword>
<sequence>MDYHFNPLYVISDRNSCQQQQQQQDQESLSIRNNDDRPIYLSSTSSTTFGQEFFQSPPLPPNDQYGLIYISLVMAGIGFLLPYNSFMIAVDYFQQRFPDTTIIFDMSATYIVITFFTVIIQNLFVEIIPFRWRLNFGYLISLLFMMFAVIWEIWLRLGTYLDNLIIISIIAVGCSIQQSTFYGYTSMLPKRYVQAVMTGESAAGVFVSFNRIITKILYPTEPEFNTILFFSISIIVISICAIIHVVILPRSDFIRYYLFICYGNQNNVDNNHQNGRLKFDDAKIINQINENVNLVNMYHRKESEAIMNLSINSDSNLINQQSQIRPSILSIDSQQQSTTGTNSKPILLSNNNRQINLQTKVQNILRTDSTEFVFVVFEFSLIFLSFVFFRSDKNLRKLFTTLYHKYQIRRDIIKQIWPFIFTIIIVYSVTLTIFPGIESEIYSCRYGDWFPIILMAIFNLTDFFGKLISTLFFRINPKYLLLFASIRFILIPLFAWSIMPRSEPFFSNTFWPILFSILLGTTNGIFGSLPMILAPFKVSEQWREITGNLMTFSYVIGLTAGSFASYSLNNWTLSSSSTSMSNHIQHYCPSESIITSDTIETTTTANLVPLTNILFNNNTLVSSSLSTTTISTPINLTTTTTMMMINSITSTLNLATTTTTTPAMTTTTISSMIIDPSI</sequence>
<feature type="transmembrane region" description="Helical" evidence="7">
    <location>
        <begin position="510"/>
        <end position="533"/>
    </location>
</feature>
<dbReference type="Pfam" id="PF01733">
    <property type="entry name" value="Nucleoside_tran"/>
    <property type="match status" value="1"/>
</dbReference>
<dbReference type="GO" id="GO:0005886">
    <property type="term" value="C:plasma membrane"/>
    <property type="evidence" value="ECO:0007669"/>
    <property type="project" value="TreeGrafter"/>
</dbReference>
<evidence type="ECO:0000256" key="2">
    <source>
        <dbReference type="ARBA" id="ARBA00007965"/>
    </source>
</evidence>
<dbReference type="AlphaFoldDB" id="A0A6P6YKA7"/>
<name>A0A6P6YKA7_DERPT</name>
<dbReference type="PANTHER" id="PTHR10332">
    <property type="entry name" value="EQUILIBRATIVE NUCLEOSIDE TRANSPORTER"/>
    <property type="match status" value="1"/>
</dbReference>
<dbReference type="CTD" id="39461"/>
<dbReference type="GO" id="GO:0005337">
    <property type="term" value="F:nucleoside transmembrane transporter activity"/>
    <property type="evidence" value="ECO:0007669"/>
    <property type="project" value="InterPro"/>
</dbReference>
<feature type="transmembrane region" description="Helical" evidence="7">
    <location>
        <begin position="192"/>
        <end position="213"/>
    </location>
</feature>
<feature type="transmembrane region" description="Helical" evidence="7">
    <location>
        <begin position="480"/>
        <end position="498"/>
    </location>
</feature>
<dbReference type="InParanoid" id="A0A6P6YKA7"/>
<protein>
    <submittedName>
        <fullName evidence="9">Equilibrative nucleoside transporter 4-like</fullName>
    </submittedName>
</protein>
<keyword evidence="5 7" id="KW-1133">Transmembrane helix</keyword>
<dbReference type="KEGG" id="dpte:113798946"/>
<feature type="transmembrane region" description="Helical" evidence="7">
    <location>
        <begin position="136"/>
        <end position="154"/>
    </location>
</feature>
<dbReference type="OMA" id="ARGMNEF"/>
<gene>
    <name evidence="9" type="primary">LOC113798946</name>
</gene>
<comment type="similarity">
    <text evidence="2">Belongs to the SLC29A/ENT transporter (TC 2.A.57) family.</text>
</comment>
<organism evidence="8 9">
    <name type="scientific">Dermatophagoides pteronyssinus</name>
    <name type="common">European house dust mite</name>
    <dbReference type="NCBI Taxonomy" id="6956"/>
    <lineage>
        <taxon>Eukaryota</taxon>
        <taxon>Metazoa</taxon>
        <taxon>Ecdysozoa</taxon>
        <taxon>Arthropoda</taxon>
        <taxon>Chelicerata</taxon>
        <taxon>Arachnida</taxon>
        <taxon>Acari</taxon>
        <taxon>Acariformes</taxon>
        <taxon>Sarcoptiformes</taxon>
        <taxon>Astigmata</taxon>
        <taxon>Psoroptidia</taxon>
        <taxon>Analgoidea</taxon>
        <taxon>Pyroglyphidae</taxon>
        <taxon>Dermatophagoidinae</taxon>
        <taxon>Dermatophagoides</taxon>
    </lineage>
</organism>
<keyword evidence="8" id="KW-1185">Reference proteome</keyword>
<dbReference type="OrthoDB" id="10014563at2759"/>
<feature type="transmembrane region" description="Helical" evidence="7">
    <location>
        <begin position="67"/>
        <end position="90"/>
    </location>
</feature>
<proteinExistence type="inferred from homology"/>
<dbReference type="PANTHER" id="PTHR10332:SF10">
    <property type="entry name" value="EQUILIBRATIVE NUCLEOSIDE TRANSPORTER 4"/>
    <property type="match status" value="1"/>
</dbReference>